<dbReference type="RefSeq" id="WP_223576864.1">
    <property type="nucleotide sequence ID" value="NZ_BAABFU010000001.1"/>
</dbReference>
<dbReference type="PROSITE" id="PS51257">
    <property type="entry name" value="PROKAR_LIPOPROTEIN"/>
    <property type="match status" value="1"/>
</dbReference>
<evidence type="ECO:0000256" key="2">
    <source>
        <dbReference type="SAM" id="SignalP"/>
    </source>
</evidence>
<evidence type="ECO:0008006" key="5">
    <source>
        <dbReference type="Google" id="ProtNLM"/>
    </source>
</evidence>
<accession>A0ABP8HX64</accession>
<feature type="region of interest" description="Disordered" evidence="1">
    <location>
        <begin position="72"/>
        <end position="92"/>
    </location>
</feature>
<keyword evidence="4" id="KW-1185">Reference proteome</keyword>
<proteinExistence type="predicted"/>
<gene>
    <name evidence="3" type="ORF">GCM10023150_08170</name>
</gene>
<feature type="signal peptide" evidence="2">
    <location>
        <begin position="1"/>
        <end position="25"/>
    </location>
</feature>
<reference evidence="4" key="1">
    <citation type="journal article" date="2019" name="Int. J. Syst. Evol. Microbiol.">
        <title>The Global Catalogue of Microorganisms (GCM) 10K type strain sequencing project: providing services to taxonomists for standard genome sequencing and annotation.</title>
        <authorList>
            <consortium name="The Broad Institute Genomics Platform"/>
            <consortium name="The Broad Institute Genome Sequencing Center for Infectious Disease"/>
            <person name="Wu L."/>
            <person name="Ma J."/>
        </authorList>
    </citation>
    <scope>NUCLEOTIDE SEQUENCE [LARGE SCALE GENOMIC DNA]</scope>
    <source>
        <strain evidence="4">JCM 17727</strain>
    </source>
</reference>
<dbReference type="EMBL" id="BAABFU010000001">
    <property type="protein sequence ID" value="GAA4346603.1"/>
    <property type="molecule type" value="Genomic_DNA"/>
</dbReference>
<evidence type="ECO:0000313" key="3">
    <source>
        <dbReference type="EMBL" id="GAA4346603.1"/>
    </source>
</evidence>
<evidence type="ECO:0000313" key="4">
    <source>
        <dbReference type="Proteomes" id="UP001501294"/>
    </source>
</evidence>
<protein>
    <recommendedName>
        <fullName evidence="5">Lipoprotein</fullName>
    </recommendedName>
</protein>
<name>A0ABP8HX64_9GAMM</name>
<keyword evidence="2" id="KW-0732">Signal</keyword>
<organism evidence="3 4">
    <name type="scientific">Kangiella taiwanensis</name>
    <dbReference type="NCBI Taxonomy" id="1079179"/>
    <lineage>
        <taxon>Bacteria</taxon>
        <taxon>Pseudomonadati</taxon>
        <taxon>Pseudomonadota</taxon>
        <taxon>Gammaproteobacteria</taxon>
        <taxon>Kangiellales</taxon>
        <taxon>Kangiellaceae</taxon>
        <taxon>Kangiella</taxon>
    </lineage>
</organism>
<sequence>MLKPLVILGLAFSFVGCATNSSAPAAGNTEAKQVATDDKKKKVICKRAARVGTHFKTTQCWTAEEYAQKQKEDKEAIRNMQNSGGMKGPEGR</sequence>
<comment type="caution">
    <text evidence="3">The sequence shown here is derived from an EMBL/GenBank/DDBJ whole genome shotgun (WGS) entry which is preliminary data.</text>
</comment>
<dbReference type="Proteomes" id="UP001501294">
    <property type="component" value="Unassembled WGS sequence"/>
</dbReference>
<evidence type="ECO:0000256" key="1">
    <source>
        <dbReference type="SAM" id="MobiDB-lite"/>
    </source>
</evidence>
<feature type="chain" id="PRO_5045904994" description="Lipoprotein" evidence="2">
    <location>
        <begin position="26"/>
        <end position="92"/>
    </location>
</feature>